<dbReference type="RefSeq" id="WP_208148928.1">
    <property type="nucleotide sequence ID" value="NZ_JAGETV010000008.1"/>
</dbReference>
<gene>
    <name evidence="2" type="ORF">J3998_06615</name>
</gene>
<evidence type="ECO:0000259" key="1">
    <source>
        <dbReference type="PROSITE" id="PS50983"/>
    </source>
</evidence>
<dbReference type="Pfam" id="PF01497">
    <property type="entry name" value="Peripla_BP_2"/>
    <property type="match status" value="1"/>
</dbReference>
<proteinExistence type="predicted"/>
<dbReference type="Proteomes" id="UP000664835">
    <property type="component" value="Unassembled WGS sequence"/>
</dbReference>
<protein>
    <submittedName>
        <fullName evidence="2">ABC transporter substrate-binding protein</fullName>
    </submittedName>
</protein>
<name>A0ABS3Q4M8_9GAMM</name>
<evidence type="ECO:0000313" key="3">
    <source>
        <dbReference type="Proteomes" id="UP000664835"/>
    </source>
</evidence>
<comment type="caution">
    <text evidence="2">The sequence shown here is derived from an EMBL/GenBank/DDBJ whole genome shotgun (WGS) entry which is preliminary data.</text>
</comment>
<dbReference type="Gene3D" id="3.40.50.1980">
    <property type="entry name" value="Nitrogenase molybdenum iron protein domain"/>
    <property type="match status" value="2"/>
</dbReference>
<dbReference type="InterPro" id="IPR002491">
    <property type="entry name" value="ABC_transptr_periplasmic_BD"/>
</dbReference>
<sequence>MFVSKRFTLSKLSYLTVVKMPVLFWLTVVLSVVFLLSVSTFAKASTSSCKIDGVVEKVYGANPIVTYMLVAMAPRKLVGWNFPVSQQARGIFPDQVFEKPVIGGWFGQGRTPNMEELLGSRPELIVMSGAMVNPKRQQVLQKMGVPVCHLNLDRLSDFPDSFRKLGKWLQNPTRGEKLALAMENLLQQQSHLKGLLAERNLPIKTVYYAQDPNGLASECRGSIHAEVIPWAGGLNPHLCPADQGKNSRYGKVAVNIEQLLRYNPDAIVTQERAFYEQVYQLPNWQSLQAVQNGQVFFAPQAPFRWLDRPPSFMRILAAQWLMQKLYPHVSEIAEIDIIKTAQDFFSLFFRVELSREQAQILLEGGQLS</sequence>
<dbReference type="PANTHER" id="PTHR30535">
    <property type="entry name" value="VITAMIN B12-BINDING PROTEIN"/>
    <property type="match status" value="1"/>
</dbReference>
<dbReference type="EMBL" id="JAGETV010000008">
    <property type="protein sequence ID" value="MBO1927246.1"/>
    <property type="molecule type" value="Genomic_DNA"/>
</dbReference>
<accession>A0ABS3Q4M8</accession>
<dbReference type="SUPFAM" id="SSF53807">
    <property type="entry name" value="Helical backbone' metal receptor"/>
    <property type="match status" value="1"/>
</dbReference>
<dbReference type="Gene3D" id="1.20.58.2180">
    <property type="match status" value="1"/>
</dbReference>
<evidence type="ECO:0000313" key="2">
    <source>
        <dbReference type="EMBL" id="MBO1927246.1"/>
    </source>
</evidence>
<dbReference type="PROSITE" id="PS50983">
    <property type="entry name" value="FE_B12_PBP"/>
    <property type="match status" value="1"/>
</dbReference>
<dbReference type="InterPro" id="IPR050902">
    <property type="entry name" value="ABC_Transporter_SBP"/>
</dbReference>
<reference evidence="2 3" key="1">
    <citation type="submission" date="2021-03" db="EMBL/GenBank/DDBJ databases">
        <title>Thiomicrorhabdus sp.nov.,novel sulfur-oxidizing bacteria isolated from coastal sediment.</title>
        <authorList>
            <person name="Liu X."/>
        </authorList>
    </citation>
    <scope>NUCLEOTIDE SEQUENCE [LARGE SCALE GENOMIC DNA]</scope>
    <source>
        <strain evidence="2 3">6S2-11</strain>
    </source>
</reference>
<keyword evidence="3" id="KW-1185">Reference proteome</keyword>
<dbReference type="PANTHER" id="PTHR30535:SF34">
    <property type="entry name" value="MOLYBDATE-BINDING PROTEIN MOLA"/>
    <property type="match status" value="1"/>
</dbReference>
<organism evidence="2 3">
    <name type="scientific">Thiomicrorhabdus marina</name>
    <dbReference type="NCBI Taxonomy" id="2818442"/>
    <lineage>
        <taxon>Bacteria</taxon>
        <taxon>Pseudomonadati</taxon>
        <taxon>Pseudomonadota</taxon>
        <taxon>Gammaproteobacteria</taxon>
        <taxon>Thiotrichales</taxon>
        <taxon>Piscirickettsiaceae</taxon>
        <taxon>Thiomicrorhabdus</taxon>
    </lineage>
</organism>
<feature type="domain" description="Fe/B12 periplasmic-binding" evidence="1">
    <location>
        <begin position="57"/>
        <end position="329"/>
    </location>
</feature>